<name>A0ABT1J244_9ACTN</name>
<keyword evidence="2" id="KW-1185">Reference proteome</keyword>
<accession>A0ABT1J244</accession>
<comment type="caution">
    <text evidence="1">The sequence shown here is derived from an EMBL/GenBank/DDBJ whole genome shotgun (WGS) entry which is preliminary data.</text>
</comment>
<gene>
    <name evidence="1" type="ORF">FHR36_004659</name>
</gene>
<dbReference type="Proteomes" id="UP001206483">
    <property type="component" value="Unassembled WGS sequence"/>
</dbReference>
<protein>
    <submittedName>
        <fullName evidence="1">Uncharacterized protein</fullName>
    </submittedName>
</protein>
<evidence type="ECO:0000313" key="2">
    <source>
        <dbReference type="Proteomes" id="UP001206483"/>
    </source>
</evidence>
<evidence type="ECO:0000313" key="1">
    <source>
        <dbReference type="EMBL" id="MCP2311496.1"/>
    </source>
</evidence>
<reference evidence="1 2" key="1">
    <citation type="submission" date="2022-06" db="EMBL/GenBank/DDBJ databases">
        <title>Sequencing the genomes of 1000 actinobacteria strains.</title>
        <authorList>
            <person name="Klenk H.-P."/>
        </authorList>
    </citation>
    <scope>NUCLEOTIDE SEQUENCE [LARGE SCALE GENOMIC DNA]</scope>
    <source>
        <strain evidence="1 2">DSM 41656</strain>
    </source>
</reference>
<sequence>MGRVRADLRLAVGTMAEMAYLTRRRDELPAAP</sequence>
<proteinExistence type="predicted"/>
<organism evidence="1 2">
    <name type="scientific">Kitasatospora paracochleata</name>
    <dbReference type="NCBI Taxonomy" id="58354"/>
    <lineage>
        <taxon>Bacteria</taxon>
        <taxon>Bacillati</taxon>
        <taxon>Actinomycetota</taxon>
        <taxon>Actinomycetes</taxon>
        <taxon>Kitasatosporales</taxon>
        <taxon>Streptomycetaceae</taxon>
        <taxon>Kitasatospora</taxon>
    </lineage>
</organism>
<dbReference type="EMBL" id="JAMZDX010000004">
    <property type="protein sequence ID" value="MCP2311496.1"/>
    <property type="molecule type" value="Genomic_DNA"/>
</dbReference>